<dbReference type="InterPro" id="IPR000757">
    <property type="entry name" value="Beta-glucanase-like"/>
</dbReference>
<protein>
    <submittedName>
        <fullName evidence="4">Glycosyl hydrolases family 16</fullName>
    </submittedName>
</protein>
<dbReference type="PANTHER" id="PTHR10963:SF55">
    <property type="entry name" value="GLYCOSIDE HYDROLASE FAMILY 16 PROTEIN"/>
    <property type="match status" value="1"/>
</dbReference>
<evidence type="ECO:0000256" key="1">
    <source>
        <dbReference type="ARBA" id="ARBA00006865"/>
    </source>
</evidence>
<feature type="domain" description="GH16" evidence="3">
    <location>
        <begin position="35"/>
        <end position="263"/>
    </location>
</feature>
<feature type="signal peptide" evidence="2">
    <location>
        <begin position="1"/>
        <end position="19"/>
    </location>
</feature>
<dbReference type="InterPro" id="IPR050546">
    <property type="entry name" value="Glycosyl_Hydrlase_16"/>
</dbReference>
<evidence type="ECO:0000259" key="3">
    <source>
        <dbReference type="PROSITE" id="PS51762"/>
    </source>
</evidence>
<accession>A0A1I5ZBF2</accession>
<dbReference type="Gene3D" id="2.60.120.200">
    <property type="match status" value="1"/>
</dbReference>
<reference evidence="5" key="1">
    <citation type="submission" date="2016-10" db="EMBL/GenBank/DDBJ databases">
        <authorList>
            <person name="Varghese N."/>
            <person name="Submissions S."/>
        </authorList>
    </citation>
    <scope>NUCLEOTIDE SEQUENCE [LARGE SCALE GENOMIC DNA]</scope>
    <source>
        <strain evidence="5">CGMCC 4.5579</strain>
    </source>
</reference>
<comment type="similarity">
    <text evidence="1">Belongs to the glycosyl hydrolase 16 family.</text>
</comment>
<dbReference type="Pfam" id="PF00722">
    <property type="entry name" value="Glyco_hydro_16"/>
    <property type="match status" value="1"/>
</dbReference>
<dbReference type="SUPFAM" id="SSF49899">
    <property type="entry name" value="Concanavalin A-like lectins/glucanases"/>
    <property type="match status" value="1"/>
</dbReference>
<keyword evidence="5" id="KW-1185">Reference proteome</keyword>
<dbReference type="RefSeq" id="WP_092533905.1">
    <property type="nucleotide sequence ID" value="NZ_FOWW01000009.1"/>
</dbReference>
<name>A0A1I5ZBF2_9PSEU</name>
<dbReference type="PROSITE" id="PS51762">
    <property type="entry name" value="GH16_2"/>
    <property type="match status" value="1"/>
</dbReference>
<keyword evidence="2" id="KW-0732">Signal</keyword>
<evidence type="ECO:0000313" key="4">
    <source>
        <dbReference type="EMBL" id="SFQ53740.1"/>
    </source>
</evidence>
<dbReference type="STRING" id="587909.SAMN05421810_1096"/>
<evidence type="ECO:0000313" key="5">
    <source>
        <dbReference type="Proteomes" id="UP000198727"/>
    </source>
</evidence>
<dbReference type="GO" id="GO:0004553">
    <property type="term" value="F:hydrolase activity, hydrolyzing O-glycosyl compounds"/>
    <property type="evidence" value="ECO:0007669"/>
    <property type="project" value="InterPro"/>
</dbReference>
<feature type="chain" id="PRO_5039713114" evidence="2">
    <location>
        <begin position="20"/>
        <end position="263"/>
    </location>
</feature>
<sequence>MRRVAAAGAVLVWAGLVLGAGVPAGDAVSGPVAPSGAPGASWPVTFADEFTGDRVDRTKWTIYSDAEADRCLGNKGNQQLEWHTWDALAVGGGVLTMTARRNNPEPGYEWSGPLITTGQACGREPERSFRVRPGDYVETRLWLPDARGFWPSTWTWNGDGSNEQDTYEFYSDNHHRLYFTNHYRGRTGCAYDAPVDLTKDWHTIGEQLGPDETIWYLDGREVCRGGPYAGEGALLLDMFVYARIPPTVTEESMRVDYVRVHRR</sequence>
<dbReference type="AlphaFoldDB" id="A0A1I5ZBF2"/>
<dbReference type="Proteomes" id="UP000198727">
    <property type="component" value="Unassembled WGS sequence"/>
</dbReference>
<organism evidence="4 5">
    <name type="scientific">Amycolatopsis arida</name>
    <dbReference type="NCBI Taxonomy" id="587909"/>
    <lineage>
        <taxon>Bacteria</taxon>
        <taxon>Bacillati</taxon>
        <taxon>Actinomycetota</taxon>
        <taxon>Actinomycetes</taxon>
        <taxon>Pseudonocardiales</taxon>
        <taxon>Pseudonocardiaceae</taxon>
        <taxon>Amycolatopsis</taxon>
    </lineage>
</organism>
<dbReference type="GO" id="GO:0005975">
    <property type="term" value="P:carbohydrate metabolic process"/>
    <property type="evidence" value="ECO:0007669"/>
    <property type="project" value="InterPro"/>
</dbReference>
<dbReference type="OrthoDB" id="9809583at2"/>
<gene>
    <name evidence="4" type="ORF">SAMN05421810_1096</name>
</gene>
<keyword evidence="4" id="KW-0378">Hydrolase</keyword>
<proteinExistence type="inferred from homology"/>
<dbReference type="InterPro" id="IPR013320">
    <property type="entry name" value="ConA-like_dom_sf"/>
</dbReference>
<dbReference type="EMBL" id="FOWW01000009">
    <property type="protein sequence ID" value="SFQ53740.1"/>
    <property type="molecule type" value="Genomic_DNA"/>
</dbReference>
<evidence type="ECO:0000256" key="2">
    <source>
        <dbReference type="SAM" id="SignalP"/>
    </source>
</evidence>
<dbReference type="PANTHER" id="PTHR10963">
    <property type="entry name" value="GLYCOSYL HYDROLASE-RELATED"/>
    <property type="match status" value="1"/>
</dbReference>